<evidence type="ECO:0000256" key="9">
    <source>
        <dbReference type="ARBA" id="ARBA00023136"/>
    </source>
</evidence>
<protein>
    <submittedName>
        <fullName evidence="13">Ferric siderophore transport system, periplasmic binding protein TonB</fullName>
    </submittedName>
</protein>
<evidence type="ECO:0000256" key="10">
    <source>
        <dbReference type="SAM" id="MobiDB-lite"/>
    </source>
</evidence>
<evidence type="ECO:0000313" key="14">
    <source>
        <dbReference type="Proteomes" id="UP000253606"/>
    </source>
</evidence>
<dbReference type="Pfam" id="PF03544">
    <property type="entry name" value="TonB_C"/>
    <property type="match status" value="1"/>
</dbReference>
<dbReference type="PROSITE" id="PS52015">
    <property type="entry name" value="TONB_CTD"/>
    <property type="match status" value="1"/>
</dbReference>
<evidence type="ECO:0000256" key="1">
    <source>
        <dbReference type="ARBA" id="ARBA00004383"/>
    </source>
</evidence>
<dbReference type="PANTHER" id="PTHR33446">
    <property type="entry name" value="PROTEIN TONB-RELATED"/>
    <property type="match status" value="1"/>
</dbReference>
<dbReference type="Proteomes" id="UP000253606">
    <property type="component" value="Chromosome"/>
</dbReference>
<evidence type="ECO:0000256" key="2">
    <source>
        <dbReference type="ARBA" id="ARBA00006555"/>
    </source>
</evidence>
<dbReference type="NCBIfam" id="TIGR01352">
    <property type="entry name" value="tonB_Cterm"/>
    <property type="match status" value="1"/>
</dbReference>
<keyword evidence="6 11" id="KW-0812">Transmembrane</keyword>
<dbReference type="AlphaFoldDB" id="A0A2Z5G1F1"/>
<dbReference type="SUPFAM" id="SSF74653">
    <property type="entry name" value="TolA/TonB C-terminal domain"/>
    <property type="match status" value="1"/>
</dbReference>
<evidence type="ECO:0000256" key="7">
    <source>
        <dbReference type="ARBA" id="ARBA00022927"/>
    </source>
</evidence>
<keyword evidence="7" id="KW-0653">Protein transport</keyword>
<accession>A0A2Z5G1F1</accession>
<keyword evidence="4" id="KW-1003">Cell membrane</keyword>
<evidence type="ECO:0000256" key="3">
    <source>
        <dbReference type="ARBA" id="ARBA00022448"/>
    </source>
</evidence>
<dbReference type="GO" id="GO:0098797">
    <property type="term" value="C:plasma membrane protein complex"/>
    <property type="evidence" value="ECO:0007669"/>
    <property type="project" value="TreeGrafter"/>
</dbReference>
<keyword evidence="14" id="KW-1185">Reference proteome</keyword>
<feature type="compositionally biased region" description="Gly residues" evidence="10">
    <location>
        <begin position="246"/>
        <end position="271"/>
    </location>
</feature>
<dbReference type="PANTHER" id="PTHR33446:SF2">
    <property type="entry name" value="PROTEIN TONB"/>
    <property type="match status" value="1"/>
</dbReference>
<dbReference type="InterPro" id="IPR051045">
    <property type="entry name" value="TonB-dependent_transducer"/>
</dbReference>
<dbReference type="GO" id="GO:0015031">
    <property type="term" value="P:protein transport"/>
    <property type="evidence" value="ECO:0007669"/>
    <property type="project" value="UniProtKB-KW"/>
</dbReference>
<reference evidence="13 14" key="1">
    <citation type="journal article" date="2018" name="Front. Microbiol.">
        <title>Hydrolytic Capabilities as a Key to Environmental Success: Chitinolytic and Cellulolytic Acidobacteria From Acidic Sub-arctic Soils and Boreal Peatlands.</title>
        <authorList>
            <person name="Belova S.E."/>
            <person name="Ravin N.V."/>
            <person name="Pankratov T.A."/>
            <person name="Rakitin A.L."/>
            <person name="Ivanova A.A."/>
            <person name="Beletsky A.V."/>
            <person name="Mardanov A.V."/>
            <person name="Sinninghe Damste J.S."/>
            <person name="Dedysh S.N."/>
        </authorList>
    </citation>
    <scope>NUCLEOTIDE SEQUENCE [LARGE SCALE GENOMIC DNA]</scope>
    <source>
        <strain evidence="13 14">SBC82</strain>
    </source>
</reference>
<comment type="subcellular location">
    <subcellularLocation>
        <location evidence="1">Cell inner membrane</location>
        <topology evidence="1">Single-pass membrane protein</topology>
        <orientation evidence="1">Periplasmic side</orientation>
    </subcellularLocation>
</comment>
<dbReference type="GO" id="GO:0031992">
    <property type="term" value="F:energy transducer activity"/>
    <property type="evidence" value="ECO:0007669"/>
    <property type="project" value="TreeGrafter"/>
</dbReference>
<evidence type="ECO:0000256" key="6">
    <source>
        <dbReference type="ARBA" id="ARBA00022692"/>
    </source>
</evidence>
<proteinExistence type="inferred from homology"/>
<feature type="region of interest" description="Disordered" evidence="10">
    <location>
        <begin position="237"/>
        <end position="271"/>
    </location>
</feature>
<gene>
    <name evidence="13" type="ORF">ACPOL_3274</name>
</gene>
<evidence type="ECO:0000256" key="4">
    <source>
        <dbReference type="ARBA" id="ARBA00022475"/>
    </source>
</evidence>
<dbReference type="KEGG" id="abas:ACPOL_3274"/>
<feature type="region of interest" description="Disordered" evidence="10">
    <location>
        <begin position="1"/>
        <end position="24"/>
    </location>
</feature>
<evidence type="ECO:0000313" key="13">
    <source>
        <dbReference type="EMBL" id="AXC12567.1"/>
    </source>
</evidence>
<dbReference type="Gene3D" id="3.30.1150.10">
    <property type="match status" value="1"/>
</dbReference>
<comment type="similarity">
    <text evidence="2">Belongs to the TonB family.</text>
</comment>
<evidence type="ECO:0000256" key="11">
    <source>
        <dbReference type="SAM" id="Phobius"/>
    </source>
</evidence>
<feature type="transmembrane region" description="Helical" evidence="11">
    <location>
        <begin position="118"/>
        <end position="136"/>
    </location>
</feature>
<dbReference type="InterPro" id="IPR037682">
    <property type="entry name" value="TonB_C"/>
</dbReference>
<feature type="domain" description="TonB C-terminal" evidence="12">
    <location>
        <begin position="285"/>
        <end position="374"/>
    </location>
</feature>
<keyword evidence="8 11" id="KW-1133">Transmembrane helix</keyword>
<dbReference type="InterPro" id="IPR006260">
    <property type="entry name" value="TonB/TolA_C"/>
</dbReference>
<keyword evidence="9 11" id="KW-0472">Membrane</keyword>
<organism evidence="13 14">
    <name type="scientific">Acidisarcina polymorpha</name>
    <dbReference type="NCBI Taxonomy" id="2211140"/>
    <lineage>
        <taxon>Bacteria</taxon>
        <taxon>Pseudomonadati</taxon>
        <taxon>Acidobacteriota</taxon>
        <taxon>Terriglobia</taxon>
        <taxon>Terriglobales</taxon>
        <taxon>Acidobacteriaceae</taxon>
        <taxon>Acidisarcina</taxon>
    </lineage>
</organism>
<evidence type="ECO:0000256" key="8">
    <source>
        <dbReference type="ARBA" id="ARBA00022989"/>
    </source>
</evidence>
<sequence>MSHQLLTPPELDPLQSGNRGLSAGEDEPHLLVEAEGSMWASLIANLRDVFSPVKQPPLQLTSKPIEDNLIVREEPIWKTLGASVQDLFFPRKLPPLQLTSQPVAVIDPMAGQRRIGPGIAAIILVVGSTVALLLWVNVKVRALPPKAVTSEVVDLKPYTPIAPPKMDRMGGGGGGGDRDLVQVSKGKLPKLAKEQITPPQIIRNDHPKLAVEPTIVMPENVPLPNANMPNLGLPTSTQVQLASNGTGSGAGMGSGKNGGLGSGTGGGYGPGSGGGTGGGVYHVGGGVSPPTVLSSVDPEYSDEARRAKYTGIVVVSLIVDPQGNPQHVRVVRALGMGLDEKAVEAVRQYKFKPAMFQGKAVPVEVNIEVNFQIY</sequence>
<evidence type="ECO:0000259" key="12">
    <source>
        <dbReference type="PROSITE" id="PS52015"/>
    </source>
</evidence>
<dbReference type="GO" id="GO:0055085">
    <property type="term" value="P:transmembrane transport"/>
    <property type="evidence" value="ECO:0007669"/>
    <property type="project" value="InterPro"/>
</dbReference>
<keyword evidence="5" id="KW-0997">Cell inner membrane</keyword>
<evidence type="ECO:0000256" key="5">
    <source>
        <dbReference type="ARBA" id="ARBA00022519"/>
    </source>
</evidence>
<keyword evidence="3" id="KW-0813">Transport</keyword>
<dbReference type="EMBL" id="CP030840">
    <property type="protein sequence ID" value="AXC12567.1"/>
    <property type="molecule type" value="Genomic_DNA"/>
</dbReference>
<name>A0A2Z5G1F1_9BACT</name>